<dbReference type="Proteomes" id="UP001161325">
    <property type="component" value="Unassembled WGS sequence"/>
</dbReference>
<protein>
    <recommendedName>
        <fullName evidence="9">Lipoprotein signal peptidase</fullName>
        <ecNumber evidence="9">3.4.23.36</ecNumber>
    </recommendedName>
    <alternativeName>
        <fullName evidence="9">Prolipoprotein signal peptidase</fullName>
    </alternativeName>
    <alternativeName>
        <fullName evidence="9">Signal peptidase II</fullName>
        <shortName evidence="9">SPase II</shortName>
    </alternativeName>
</protein>
<evidence type="ECO:0000256" key="11">
    <source>
        <dbReference type="RuleBase" id="RU004181"/>
    </source>
</evidence>
<dbReference type="EC" id="3.4.23.36" evidence="9"/>
<evidence type="ECO:0000313" key="13">
    <source>
        <dbReference type="Proteomes" id="UP001161325"/>
    </source>
</evidence>
<evidence type="ECO:0000256" key="6">
    <source>
        <dbReference type="ARBA" id="ARBA00022801"/>
    </source>
</evidence>
<feature type="active site" evidence="9">
    <location>
        <position position="135"/>
    </location>
</feature>
<feature type="transmembrane region" description="Helical" evidence="9">
    <location>
        <begin position="147"/>
        <end position="168"/>
    </location>
</feature>
<comment type="subcellular location">
    <subcellularLocation>
        <location evidence="9">Cell membrane</location>
        <topology evidence="9">Multi-pass membrane protein</topology>
    </subcellularLocation>
</comment>
<keyword evidence="5 9" id="KW-0064">Aspartyl protease</keyword>
<evidence type="ECO:0000256" key="10">
    <source>
        <dbReference type="RuleBase" id="RU000594"/>
    </source>
</evidence>
<dbReference type="HAMAP" id="MF_00161">
    <property type="entry name" value="LspA"/>
    <property type="match status" value="1"/>
</dbReference>
<evidence type="ECO:0000313" key="12">
    <source>
        <dbReference type="EMBL" id="GLC26461.1"/>
    </source>
</evidence>
<reference evidence="12" key="1">
    <citation type="submission" date="2022-08" db="EMBL/GenBank/DDBJ databases">
        <title>Draft genome sequencing of Roseisolibacter agri AW1220.</title>
        <authorList>
            <person name="Tobiishi Y."/>
            <person name="Tonouchi A."/>
        </authorList>
    </citation>
    <scope>NUCLEOTIDE SEQUENCE</scope>
    <source>
        <strain evidence="12">AW1220</strain>
    </source>
</reference>
<dbReference type="GO" id="GO:0006508">
    <property type="term" value="P:proteolysis"/>
    <property type="evidence" value="ECO:0007669"/>
    <property type="project" value="UniProtKB-KW"/>
</dbReference>
<dbReference type="PANTHER" id="PTHR33695:SF1">
    <property type="entry name" value="LIPOPROTEIN SIGNAL PEPTIDASE"/>
    <property type="match status" value="1"/>
</dbReference>
<comment type="catalytic activity">
    <reaction evidence="9 10">
        <text>Release of signal peptides from bacterial membrane prolipoproteins. Hydrolyzes -Xaa-Yaa-Zaa-|-(S,diacylglyceryl)Cys-, in which Xaa is hydrophobic (preferably Leu), and Yaa (Ala or Ser) and Zaa (Gly or Ala) have small, neutral side chains.</text>
        <dbReference type="EC" id="3.4.23.36"/>
    </reaction>
</comment>
<dbReference type="EMBL" id="BRXS01000004">
    <property type="protein sequence ID" value="GLC26461.1"/>
    <property type="molecule type" value="Genomic_DNA"/>
</dbReference>
<comment type="caution">
    <text evidence="12">The sequence shown here is derived from an EMBL/GenBank/DDBJ whole genome shotgun (WGS) entry which is preliminary data.</text>
</comment>
<dbReference type="AlphaFoldDB" id="A0AA37QB52"/>
<keyword evidence="2 9" id="KW-1003">Cell membrane</keyword>
<evidence type="ECO:0000256" key="5">
    <source>
        <dbReference type="ARBA" id="ARBA00022750"/>
    </source>
</evidence>
<dbReference type="Pfam" id="PF01252">
    <property type="entry name" value="Peptidase_A8"/>
    <property type="match status" value="1"/>
</dbReference>
<accession>A0AA37QB52</accession>
<keyword evidence="6 9" id="KW-0378">Hydrolase</keyword>
<evidence type="ECO:0000256" key="4">
    <source>
        <dbReference type="ARBA" id="ARBA00022692"/>
    </source>
</evidence>
<dbReference type="GO" id="GO:0004190">
    <property type="term" value="F:aspartic-type endopeptidase activity"/>
    <property type="evidence" value="ECO:0007669"/>
    <property type="project" value="UniProtKB-UniRule"/>
</dbReference>
<evidence type="ECO:0000256" key="1">
    <source>
        <dbReference type="ARBA" id="ARBA00006139"/>
    </source>
</evidence>
<dbReference type="PROSITE" id="PS00855">
    <property type="entry name" value="SPASE_II"/>
    <property type="match status" value="1"/>
</dbReference>
<feature type="transmembrane region" description="Helical" evidence="9">
    <location>
        <begin position="81"/>
        <end position="98"/>
    </location>
</feature>
<feature type="active site" evidence="9">
    <location>
        <position position="153"/>
    </location>
</feature>
<comment type="pathway">
    <text evidence="9">Protein modification; lipoprotein biosynthesis (signal peptide cleavage).</text>
</comment>
<evidence type="ECO:0000256" key="7">
    <source>
        <dbReference type="ARBA" id="ARBA00022989"/>
    </source>
</evidence>
<name>A0AA37QB52_9BACT</name>
<keyword evidence="4 9" id="KW-0812">Transmembrane</keyword>
<sequence length="195" mass="20773">MSLSSGSHPAHDADAERSTARAAVVLAAVVVALDQGTKLLAERHLLPRHTPHDIIGDVLRFTLTYNPGAAFGMHLGEASRWVFMVLTVLIVGFLIRLYRSLPTGERPLKLAIATVIGGAIGNFVDRIRSPEGVVDFIDVGVGDVRFWTFNLADTAVSLGAACLVLMLWRFESRLHAQQAAAGVPGAAPEAGAAER</sequence>
<comment type="similarity">
    <text evidence="1 9 11">Belongs to the peptidase A8 family.</text>
</comment>
<keyword evidence="8 9" id="KW-0472">Membrane</keyword>
<organism evidence="12 13">
    <name type="scientific">Roseisolibacter agri</name>
    <dbReference type="NCBI Taxonomy" id="2014610"/>
    <lineage>
        <taxon>Bacteria</taxon>
        <taxon>Pseudomonadati</taxon>
        <taxon>Gemmatimonadota</taxon>
        <taxon>Gemmatimonadia</taxon>
        <taxon>Gemmatimonadales</taxon>
        <taxon>Gemmatimonadaceae</taxon>
        <taxon>Roseisolibacter</taxon>
    </lineage>
</organism>
<keyword evidence="7 9" id="KW-1133">Transmembrane helix</keyword>
<evidence type="ECO:0000256" key="3">
    <source>
        <dbReference type="ARBA" id="ARBA00022670"/>
    </source>
</evidence>
<comment type="function">
    <text evidence="9 10">This protein specifically catalyzes the removal of signal peptides from prolipoproteins.</text>
</comment>
<dbReference type="GO" id="GO:0005886">
    <property type="term" value="C:plasma membrane"/>
    <property type="evidence" value="ECO:0007669"/>
    <property type="project" value="UniProtKB-SubCell"/>
</dbReference>
<dbReference type="NCBIfam" id="TIGR00077">
    <property type="entry name" value="lspA"/>
    <property type="match status" value="1"/>
</dbReference>
<evidence type="ECO:0000256" key="9">
    <source>
        <dbReference type="HAMAP-Rule" id="MF_00161"/>
    </source>
</evidence>
<dbReference type="PRINTS" id="PR00781">
    <property type="entry name" value="LIPOSIGPTASE"/>
</dbReference>
<proteinExistence type="inferred from homology"/>
<keyword evidence="13" id="KW-1185">Reference proteome</keyword>
<evidence type="ECO:0000256" key="2">
    <source>
        <dbReference type="ARBA" id="ARBA00022475"/>
    </source>
</evidence>
<keyword evidence="3 9" id="KW-0645">Protease</keyword>
<feature type="transmembrane region" description="Helical" evidence="9">
    <location>
        <begin position="110"/>
        <end position="127"/>
    </location>
</feature>
<dbReference type="RefSeq" id="WP_284350911.1">
    <property type="nucleotide sequence ID" value="NZ_BRXS01000004.1"/>
</dbReference>
<evidence type="ECO:0000256" key="8">
    <source>
        <dbReference type="ARBA" id="ARBA00023136"/>
    </source>
</evidence>
<gene>
    <name evidence="9" type="primary">lspA</name>
    <name evidence="12" type="ORF">rosag_29740</name>
</gene>
<dbReference type="PANTHER" id="PTHR33695">
    <property type="entry name" value="LIPOPROTEIN SIGNAL PEPTIDASE"/>
    <property type="match status" value="1"/>
</dbReference>
<dbReference type="InterPro" id="IPR001872">
    <property type="entry name" value="Peptidase_A8"/>
</dbReference>
<comment type="caution">
    <text evidence="9">Lacks conserved residue(s) required for the propagation of feature annotation.</text>
</comment>